<accession>A0ABX0UB29</accession>
<gene>
    <name evidence="1" type="ORF">FHR24_001579</name>
</gene>
<name>A0ABX0UB29_9FLAO</name>
<dbReference type="EMBL" id="JAASQL010000001">
    <property type="protein sequence ID" value="NIJ45140.1"/>
    <property type="molecule type" value="Genomic_DNA"/>
</dbReference>
<keyword evidence="1" id="KW-0689">Ribosomal protein</keyword>
<keyword evidence="1" id="KW-0687">Ribonucleoprotein</keyword>
<evidence type="ECO:0000313" key="2">
    <source>
        <dbReference type="Proteomes" id="UP000745859"/>
    </source>
</evidence>
<reference evidence="1 2" key="1">
    <citation type="submission" date="2020-03" db="EMBL/GenBank/DDBJ databases">
        <title>Genomic Encyclopedia of Type Strains, Phase IV (KMG-IV): sequencing the most valuable type-strain genomes for metagenomic binning, comparative biology and taxonomic classification.</title>
        <authorList>
            <person name="Goeker M."/>
        </authorList>
    </citation>
    <scope>NUCLEOTIDE SEQUENCE [LARGE SCALE GENOMIC DNA]</scope>
    <source>
        <strain evidence="1 2">DSM 101599</strain>
    </source>
</reference>
<protein>
    <submittedName>
        <fullName evidence="1">Ribosomal protein L37E</fullName>
    </submittedName>
</protein>
<comment type="caution">
    <text evidence="1">The sequence shown here is derived from an EMBL/GenBank/DDBJ whole genome shotgun (WGS) entry which is preliminary data.</text>
</comment>
<dbReference type="GO" id="GO:0005840">
    <property type="term" value="C:ribosome"/>
    <property type="evidence" value="ECO:0007669"/>
    <property type="project" value="UniProtKB-KW"/>
</dbReference>
<keyword evidence="2" id="KW-1185">Reference proteome</keyword>
<dbReference type="Proteomes" id="UP000745859">
    <property type="component" value="Unassembled WGS sequence"/>
</dbReference>
<evidence type="ECO:0000313" key="1">
    <source>
        <dbReference type="EMBL" id="NIJ45140.1"/>
    </source>
</evidence>
<proteinExistence type="predicted"/>
<dbReference type="RefSeq" id="WP_167186436.1">
    <property type="nucleotide sequence ID" value="NZ_JAASQL010000001.1"/>
</dbReference>
<sequence>MRKFTDLENGINIINCTTCSFTLEIKIEEYGPPNLPKVRSYVGQCEECGTIIYNYRKEQCACGGSFETEAIIFCESCHGTDFLIDRTNEL</sequence>
<organism evidence="1 2">
    <name type="scientific">Wenyingzhuangia heitensis</name>
    <dbReference type="NCBI Taxonomy" id="1487859"/>
    <lineage>
        <taxon>Bacteria</taxon>
        <taxon>Pseudomonadati</taxon>
        <taxon>Bacteroidota</taxon>
        <taxon>Flavobacteriia</taxon>
        <taxon>Flavobacteriales</taxon>
        <taxon>Flavobacteriaceae</taxon>
        <taxon>Wenyingzhuangia</taxon>
    </lineage>
</organism>